<keyword evidence="3 5" id="KW-0067">ATP-binding</keyword>
<dbReference type="EMBL" id="VFON01000001">
    <property type="protein sequence ID" value="TQL43595.1"/>
    <property type="molecule type" value="Genomic_DNA"/>
</dbReference>
<protein>
    <submittedName>
        <fullName evidence="5">NitT/TauT family transport system ATP-binding protein</fullName>
    </submittedName>
</protein>
<evidence type="ECO:0000313" key="6">
    <source>
        <dbReference type="Proteomes" id="UP000319094"/>
    </source>
</evidence>
<reference evidence="5 6" key="1">
    <citation type="submission" date="2019-06" db="EMBL/GenBank/DDBJ databases">
        <title>Sequencing the genomes of 1000 actinobacteria strains.</title>
        <authorList>
            <person name="Klenk H.-P."/>
        </authorList>
    </citation>
    <scope>NUCLEOTIDE SEQUENCE [LARGE SCALE GENOMIC DNA]</scope>
    <source>
        <strain evidence="5 6">DSM 8803</strain>
    </source>
</reference>
<dbReference type="PROSITE" id="PS00211">
    <property type="entry name" value="ABC_TRANSPORTER_1"/>
    <property type="match status" value="1"/>
</dbReference>
<name>A0A542Y6B9_9MICO</name>
<evidence type="ECO:0000256" key="3">
    <source>
        <dbReference type="ARBA" id="ARBA00022840"/>
    </source>
</evidence>
<evidence type="ECO:0000259" key="4">
    <source>
        <dbReference type="PROSITE" id="PS50893"/>
    </source>
</evidence>
<dbReference type="InterPro" id="IPR027417">
    <property type="entry name" value="P-loop_NTPase"/>
</dbReference>
<dbReference type="STRING" id="55969.SD72_12965"/>
<accession>A0A542Y6B9</accession>
<dbReference type="InterPro" id="IPR050166">
    <property type="entry name" value="ABC_transporter_ATP-bind"/>
</dbReference>
<sequence length="456" mass="48589">MTRIYNTQPPGNVLVSAEDVAKTFPSADGGSLDVLDGVNLSIREGEVVALLGRSGSGKSTLLRILAGLIPPSSGDVRYGGVPIEEAAPAVAMVFQSFALMPWLSVVENVELGLRASGVPRRERRRRALEAIDQIGLDGFEAAYPRELSGGMAQRVGFARAFVQRPDLLLMDEPFSALDALTGENLRSELMSVWQERELAGQSICIVTHSIEEAVQLADRVLILGGTPGAIQAEIPIHIPRPRDKRSPTFEAAVDSLYALLTGKSATGPQSSMPSPLTHPLPAATSGGLAGLVEIVVAHGGQTDLPDLADELSFDIDDLLPLVDAGSMLGLLTIDGAQVFITDGGYAWHWAGIQESKSRFAELAVTRAPLVRTVVRALENSDTGTLRADFFRDLLRRGFNERDAERQLSLAIDWGRYGELFDFDADTDELVLSEVSAGLAGLLDSDGEGPAGDPGAL</sequence>
<dbReference type="PANTHER" id="PTHR42788:SF13">
    <property type="entry name" value="ALIPHATIC SULFONATES IMPORT ATP-BINDING PROTEIN SSUB"/>
    <property type="match status" value="1"/>
</dbReference>
<feature type="domain" description="ABC transporter" evidence="4">
    <location>
        <begin position="15"/>
        <end position="250"/>
    </location>
</feature>
<gene>
    <name evidence="5" type="ORF">FB468_1621</name>
</gene>
<dbReference type="Pfam" id="PF00005">
    <property type="entry name" value="ABC_tran"/>
    <property type="match status" value="1"/>
</dbReference>
<dbReference type="SUPFAM" id="SSF52540">
    <property type="entry name" value="P-loop containing nucleoside triphosphate hydrolases"/>
    <property type="match status" value="1"/>
</dbReference>
<keyword evidence="1" id="KW-0813">Transport</keyword>
<evidence type="ECO:0000313" key="5">
    <source>
        <dbReference type="EMBL" id="TQL43595.1"/>
    </source>
</evidence>
<dbReference type="InterPro" id="IPR017871">
    <property type="entry name" value="ABC_transporter-like_CS"/>
</dbReference>
<dbReference type="OrthoDB" id="8773773at2"/>
<evidence type="ECO:0000256" key="1">
    <source>
        <dbReference type="ARBA" id="ARBA00022448"/>
    </source>
</evidence>
<keyword evidence="2" id="KW-0547">Nucleotide-binding</keyword>
<dbReference type="Proteomes" id="UP000319094">
    <property type="component" value="Unassembled WGS sequence"/>
</dbReference>
<dbReference type="GO" id="GO:0016887">
    <property type="term" value="F:ATP hydrolysis activity"/>
    <property type="evidence" value="ECO:0007669"/>
    <property type="project" value="InterPro"/>
</dbReference>
<organism evidence="5 6">
    <name type="scientific">Leucobacter komagatae</name>
    <dbReference type="NCBI Taxonomy" id="55969"/>
    <lineage>
        <taxon>Bacteria</taxon>
        <taxon>Bacillati</taxon>
        <taxon>Actinomycetota</taxon>
        <taxon>Actinomycetes</taxon>
        <taxon>Micrococcales</taxon>
        <taxon>Microbacteriaceae</taxon>
        <taxon>Leucobacter</taxon>
    </lineage>
</organism>
<proteinExistence type="predicted"/>
<dbReference type="CDD" id="cd03293">
    <property type="entry name" value="ABC_NrtD_SsuB_transporters"/>
    <property type="match status" value="1"/>
</dbReference>
<dbReference type="GO" id="GO:0005524">
    <property type="term" value="F:ATP binding"/>
    <property type="evidence" value="ECO:0007669"/>
    <property type="project" value="UniProtKB-KW"/>
</dbReference>
<evidence type="ECO:0000256" key="2">
    <source>
        <dbReference type="ARBA" id="ARBA00022741"/>
    </source>
</evidence>
<dbReference type="InterPro" id="IPR003439">
    <property type="entry name" value="ABC_transporter-like_ATP-bd"/>
</dbReference>
<dbReference type="PROSITE" id="PS50893">
    <property type="entry name" value="ABC_TRANSPORTER_2"/>
    <property type="match status" value="1"/>
</dbReference>
<keyword evidence="6" id="KW-1185">Reference proteome</keyword>
<dbReference type="Gene3D" id="3.40.50.300">
    <property type="entry name" value="P-loop containing nucleotide triphosphate hydrolases"/>
    <property type="match status" value="1"/>
</dbReference>
<dbReference type="SMART" id="SM00382">
    <property type="entry name" value="AAA"/>
    <property type="match status" value="1"/>
</dbReference>
<dbReference type="PANTHER" id="PTHR42788">
    <property type="entry name" value="TAURINE IMPORT ATP-BINDING PROTEIN-RELATED"/>
    <property type="match status" value="1"/>
</dbReference>
<dbReference type="Pfam" id="PF09821">
    <property type="entry name" value="AAA_assoc_C"/>
    <property type="match status" value="1"/>
</dbReference>
<dbReference type="InterPro" id="IPR018632">
    <property type="entry name" value="AAA-associated_dom_C"/>
</dbReference>
<dbReference type="RefSeq" id="WP_141886888.1">
    <property type="nucleotide sequence ID" value="NZ_BAAAUY010000017.1"/>
</dbReference>
<dbReference type="AlphaFoldDB" id="A0A542Y6B9"/>
<comment type="caution">
    <text evidence="5">The sequence shown here is derived from an EMBL/GenBank/DDBJ whole genome shotgun (WGS) entry which is preliminary data.</text>
</comment>
<dbReference type="InterPro" id="IPR003593">
    <property type="entry name" value="AAA+_ATPase"/>
</dbReference>